<keyword evidence="4" id="KW-1185">Reference proteome</keyword>
<accession>A0ABY6DCY5</accession>
<feature type="domain" description="CoA-binding" evidence="2">
    <location>
        <begin position="16"/>
        <end position="106"/>
    </location>
</feature>
<dbReference type="GO" id="GO:0016874">
    <property type="term" value="F:ligase activity"/>
    <property type="evidence" value="ECO:0007669"/>
    <property type="project" value="UniProtKB-KW"/>
</dbReference>
<evidence type="ECO:0000313" key="3">
    <source>
        <dbReference type="EMBL" id="UXX83058.1"/>
    </source>
</evidence>
<dbReference type="SUPFAM" id="SSF52210">
    <property type="entry name" value="Succinyl-CoA synthetase domains"/>
    <property type="match status" value="2"/>
</dbReference>
<evidence type="ECO:0000259" key="2">
    <source>
        <dbReference type="SMART" id="SM00881"/>
    </source>
</evidence>
<dbReference type="InterPro" id="IPR016102">
    <property type="entry name" value="Succinyl-CoA_synth-like"/>
</dbReference>
<evidence type="ECO:0000313" key="4">
    <source>
        <dbReference type="Proteomes" id="UP001064087"/>
    </source>
</evidence>
<dbReference type="Pfam" id="PF13549">
    <property type="entry name" value="ATP-grasp_5"/>
    <property type="match status" value="1"/>
</dbReference>
<dbReference type="Gene3D" id="3.40.50.261">
    <property type="entry name" value="Succinyl-CoA synthetase domains"/>
    <property type="match status" value="2"/>
</dbReference>
<name>A0ABY6DCY5_9RHOB</name>
<dbReference type="SUPFAM" id="SSF51735">
    <property type="entry name" value="NAD(P)-binding Rossmann-fold domains"/>
    <property type="match status" value="1"/>
</dbReference>
<dbReference type="InterPro" id="IPR013815">
    <property type="entry name" value="ATP_grasp_subdomain_1"/>
</dbReference>
<dbReference type="SMART" id="SM00881">
    <property type="entry name" value="CoA_binding"/>
    <property type="match status" value="1"/>
</dbReference>
<dbReference type="PANTHER" id="PTHR42793">
    <property type="entry name" value="COA BINDING DOMAIN CONTAINING PROTEIN"/>
    <property type="match status" value="1"/>
</dbReference>
<dbReference type="Pfam" id="PF13607">
    <property type="entry name" value="Succ_CoA_lig"/>
    <property type="match status" value="1"/>
</dbReference>
<dbReference type="Pfam" id="PF13380">
    <property type="entry name" value="CoA_binding_2"/>
    <property type="match status" value="1"/>
</dbReference>
<dbReference type="EMBL" id="CP106738">
    <property type="protein sequence ID" value="UXX83058.1"/>
    <property type="molecule type" value="Genomic_DNA"/>
</dbReference>
<dbReference type="InterPro" id="IPR003781">
    <property type="entry name" value="CoA-bd"/>
</dbReference>
<organism evidence="3 4">
    <name type="scientific">Roseovarius pelagicus</name>
    <dbReference type="NCBI Taxonomy" id="2980108"/>
    <lineage>
        <taxon>Bacteria</taxon>
        <taxon>Pseudomonadati</taxon>
        <taxon>Pseudomonadota</taxon>
        <taxon>Alphaproteobacteria</taxon>
        <taxon>Rhodobacterales</taxon>
        <taxon>Roseobacteraceae</taxon>
        <taxon>Roseovarius</taxon>
    </lineage>
</organism>
<keyword evidence="3" id="KW-0436">Ligase</keyword>
<sequence length="702" mass="73521">MTTSMTPAKRQNFERLLNPRHIAFIGGADAAVGITEARRAGYTGQMWVVNPRRTQIAGLPCLPDIAALPEPPDAVFLAIPAALVPAAVADLSAMGAGGIVCYSAGFAEAHDEGRALEQALKDALGDMVLIGPNCYGLINYVGKSALWPFAHGGTCPGYGAAIITQSGMFSSDITMSQRSLPVAYMASAGNQADLGMAEFIDLLCEREEVRAIGLHIEGLRNVPAFERAALKAIRAGTPIVALKTGSSAIGESLTLSHTGSLAGSNAHYTALFERTGVIPVTNPAQFLETLKYLCVAGAPEGTDVLGFTCSGGGATMLADHSETIGLRYPTPDAAAKAALVPLLPPIATVSNPLDYTTPIWGQQDKTGPVFDAAFAHIPVHAAVLVQDYPAPDLDESKQLYLNDGAAFADAARRAGLPAAICATIPENIGQEVRDHYVARGVAPMQGIHETLNAIRGASWWRRRQHEILSAAQKPLVPGRPIGPITLLNEAEGKARLATAGIAVPKGQLTNSAGLLSAATETGYPVVLKMMGPALAHKSDAGAVVVGIPDESALTLAAQEMRAAVARYAPEAVTDDYLVERMAAPPLAELVVGIRRDPQFGLAMTLGSGGILVELIGDTVSLLLPAQPADIHRALDQLRVAKLLNGFRGKPAADRAALVGALSQLAEYAIAQEAQIVEIEINPLFVYERDVVAVDVLMQVESA</sequence>
<dbReference type="PANTHER" id="PTHR42793:SF4">
    <property type="entry name" value="BLL6376 PROTEIN"/>
    <property type="match status" value="1"/>
</dbReference>
<dbReference type="Gene3D" id="3.40.50.720">
    <property type="entry name" value="NAD(P)-binding Rossmann-like Domain"/>
    <property type="match status" value="1"/>
</dbReference>
<dbReference type="InterPro" id="IPR032875">
    <property type="entry name" value="Succ_CoA_lig_flav_dom"/>
</dbReference>
<evidence type="ECO:0000256" key="1">
    <source>
        <dbReference type="ARBA" id="ARBA00022532"/>
    </source>
</evidence>
<dbReference type="RefSeq" id="WP_263047781.1">
    <property type="nucleotide sequence ID" value="NZ_CP106738.1"/>
</dbReference>
<gene>
    <name evidence="3" type="ORF">N7U68_18590</name>
</gene>
<dbReference type="Gene3D" id="3.30.470.20">
    <property type="entry name" value="ATP-grasp fold, B domain"/>
    <property type="match status" value="1"/>
</dbReference>
<proteinExistence type="predicted"/>
<dbReference type="SUPFAM" id="SSF56059">
    <property type="entry name" value="Glutathione synthetase ATP-binding domain-like"/>
    <property type="match status" value="1"/>
</dbReference>
<dbReference type="InterPro" id="IPR036291">
    <property type="entry name" value="NAD(P)-bd_dom_sf"/>
</dbReference>
<dbReference type="Gene3D" id="3.30.1490.20">
    <property type="entry name" value="ATP-grasp fold, A domain"/>
    <property type="match status" value="1"/>
</dbReference>
<protein>
    <submittedName>
        <fullName evidence="3">Acetate--CoA ligase family protein</fullName>
    </submittedName>
</protein>
<keyword evidence="1" id="KW-0816">Tricarboxylic acid cycle</keyword>
<reference evidence="3" key="1">
    <citation type="submission" date="2022-10" db="EMBL/GenBank/DDBJ databases">
        <title>Roseovarius pelagicus sp. nov., isolated from Arctic seawater.</title>
        <authorList>
            <person name="Hong Y.W."/>
            <person name="Hwang C.Y."/>
        </authorList>
    </citation>
    <scope>NUCLEOTIDE SEQUENCE</scope>
    <source>
        <strain evidence="3">HL-MP18</strain>
    </source>
</reference>
<dbReference type="Proteomes" id="UP001064087">
    <property type="component" value="Chromosome"/>
</dbReference>